<keyword evidence="3" id="KW-1185">Reference proteome</keyword>
<evidence type="ECO:0000256" key="1">
    <source>
        <dbReference type="ARBA" id="ARBA00006799"/>
    </source>
</evidence>
<gene>
    <name evidence="2" type="ORF">ACGRHZ_26885</name>
</gene>
<evidence type="ECO:0000313" key="2">
    <source>
        <dbReference type="EMBL" id="MFH0274904.1"/>
    </source>
</evidence>
<evidence type="ECO:0000313" key="3">
    <source>
        <dbReference type="Proteomes" id="UP001607221"/>
    </source>
</evidence>
<dbReference type="InterPro" id="IPR006944">
    <property type="entry name" value="Phage/GTA_portal"/>
</dbReference>
<comment type="caution">
    <text evidence="2">The sequence shown here is derived from an EMBL/GenBank/DDBJ whole genome shotgun (WGS) entry which is preliminary data.</text>
</comment>
<dbReference type="Proteomes" id="UP001607221">
    <property type="component" value="Unassembled WGS sequence"/>
</dbReference>
<protein>
    <submittedName>
        <fullName evidence="2">Phage portal protein</fullName>
    </submittedName>
</protein>
<proteinExistence type="inferred from homology"/>
<comment type="similarity">
    <text evidence="1">Belongs to the phage portal family. PBSX subfamily.</text>
</comment>
<dbReference type="InterPro" id="IPR006430">
    <property type="entry name" value="Phage_portal_PBSX"/>
</dbReference>
<dbReference type="EMBL" id="JBIHSE010000004">
    <property type="protein sequence ID" value="MFH0274904.1"/>
    <property type="molecule type" value="Genomic_DNA"/>
</dbReference>
<dbReference type="RefSeq" id="WP_394633207.1">
    <property type="nucleotide sequence ID" value="NZ_JBIHSE010000004.1"/>
</dbReference>
<dbReference type="NCBIfam" id="TIGR01540">
    <property type="entry name" value="portal_PBSX"/>
    <property type="match status" value="1"/>
</dbReference>
<organism evidence="2 3">
    <name type="scientific">Vibrio jasicida</name>
    <dbReference type="NCBI Taxonomy" id="766224"/>
    <lineage>
        <taxon>Bacteria</taxon>
        <taxon>Pseudomonadati</taxon>
        <taxon>Pseudomonadota</taxon>
        <taxon>Gammaproteobacteria</taxon>
        <taxon>Vibrionales</taxon>
        <taxon>Vibrionaceae</taxon>
        <taxon>Vibrio</taxon>
    </lineage>
</organism>
<accession>A0ABW7JFH7</accession>
<dbReference type="Pfam" id="PF04860">
    <property type="entry name" value="Phage_portal"/>
    <property type="match status" value="1"/>
</dbReference>
<name>A0ABW7JFH7_9VIBR</name>
<sequence length="339" mass="38629">MQDETIKNDVDEKKEGEQTVFSFGGIERVDVKNPAHYDGVEYDEFEKFYTPPIEPDSLSDMMIANSYHGSIVEARARILAKDYHVNEDVLLFTDMMNLAKDLVGFGQCAYQVFYNFLNQPVRLAHVPWQPMRKGKNNRFVRLNSDETRTWFKAGEIFHVKLYDPKQNIYGLPDYLSGLQSAMLAEDATLFRRRYYKNGAHMGFILYTTDPNMSPEVEKNLQDALKNSRGVGNFKSLLINIPNGQEKGVQLMPVGDVSTKDEFNTIKTVSSQDVMVAHRFPPGLSGIIPTQGSAMGDPEKYNKTYYENEVRPMQKLLSSVNSIMPKGKQIIFDKPSFLES</sequence>
<reference evidence="2 3" key="1">
    <citation type="submission" date="2024-10" db="EMBL/GenBank/DDBJ databases">
        <authorList>
            <person name="Yibar A."/>
            <person name="Saticioglu I.B."/>
            <person name="Duman M."/>
            <person name="Ajmi N."/>
            <person name="Gurler F."/>
            <person name="Ay H."/>
            <person name="Onuk E."/>
            <person name="Guler S."/>
            <person name="Romalde J.L."/>
        </authorList>
    </citation>
    <scope>NUCLEOTIDE SEQUENCE [LARGE SCALE GENOMIC DNA]</scope>
    <source>
        <strain evidence="2 3">1-TCBS-A</strain>
    </source>
</reference>